<dbReference type="Pfam" id="PF05362">
    <property type="entry name" value="Lon_C"/>
    <property type="match status" value="1"/>
</dbReference>
<evidence type="ECO:0000256" key="13">
    <source>
        <dbReference type="PROSITE-ProRule" id="PRU01122"/>
    </source>
</evidence>
<feature type="coiled-coil region" evidence="15">
    <location>
        <begin position="199"/>
        <end position="236"/>
    </location>
</feature>
<dbReference type="AlphaFoldDB" id="A0A8A7KCQ4"/>
<evidence type="ECO:0000256" key="14">
    <source>
        <dbReference type="RuleBase" id="RU000591"/>
    </source>
</evidence>
<dbReference type="InterPro" id="IPR054594">
    <property type="entry name" value="Lon_lid"/>
</dbReference>
<dbReference type="InterPro" id="IPR027543">
    <property type="entry name" value="Lon_bac"/>
</dbReference>
<dbReference type="Pfam" id="PF00004">
    <property type="entry name" value="AAA"/>
    <property type="match status" value="1"/>
</dbReference>
<dbReference type="FunFam" id="3.40.50.300:FF:000382">
    <property type="entry name" value="Lon protease homolog 2, peroxisomal"/>
    <property type="match status" value="1"/>
</dbReference>
<evidence type="ECO:0000259" key="17">
    <source>
        <dbReference type="PROSITE" id="PS51787"/>
    </source>
</evidence>
<comment type="similarity">
    <text evidence="9 10 13 14">Belongs to the peptidase S16 family.</text>
</comment>
<dbReference type="InterPro" id="IPR046336">
    <property type="entry name" value="Lon_prtase_N_sf"/>
</dbReference>
<dbReference type="InterPro" id="IPR003111">
    <property type="entry name" value="Lon_prtase_N"/>
</dbReference>
<dbReference type="PROSITE" id="PS51787">
    <property type="entry name" value="LON_N"/>
    <property type="match status" value="1"/>
</dbReference>
<dbReference type="RefSeq" id="WP_230868826.1">
    <property type="nucleotide sequence ID" value="NZ_CP046640.1"/>
</dbReference>
<evidence type="ECO:0000256" key="1">
    <source>
        <dbReference type="ARBA" id="ARBA00004496"/>
    </source>
</evidence>
<dbReference type="SUPFAM" id="SSF52540">
    <property type="entry name" value="P-loop containing nucleoside triphosphate hydrolases"/>
    <property type="match status" value="1"/>
</dbReference>
<comment type="induction">
    <text evidence="9">By heat shock.</text>
</comment>
<keyword evidence="15" id="KW-0175">Coiled coil</keyword>
<dbReference type="SUPFAM" id="SSF88697">
    <property type="entry name" value="PUA domain-like"/>
    <property type="match status" value="1"/>
</dbReference>
<dbReference type="Pfam" id="PF02190">
    <property type="entry name" value="LON_substr_bdg"/>
    <property type="match status" value="1"/>
</dbReference>
<evidence type="ECO:0000256" key="5">
    <source>
        <dbReference type="ARBA" id="ARBA00022801"/>
    </source>
</evidence>
<evidence type="ECO:0000256" key="10">
    <source>
        <dbReference type="PIRNR" id="PIRNR001174"/>
    </source>
</evidence>
<comment type="subunit">
    <text evidence="9 10">Homohexamer. Organized in a ring with a central cavity.</text>
</comment>
<dbReference type="InterPro" id="IPR027065">
    <property type="entry name" value="Lon_Prtase"/>
</dbReference>
<evidence type="ECO:0000256" key="15">
    <source>
        <dbReference type="SAM" id="Coils"/>
    </source>
</evidence>
<dbReference type="CDD" id="cd19500">
    <property type="entry name" value="RecA-like_Lon"/>
    <property type="match status" value="1"/>
</dbReference>
<dbReference type="InterPro" id="IPR008269">
    <property type="entry name" value="Lon_proteolytic"/>
</dbReference>
<dbReference type="Gene3D" id="2.30.130.40">
    <property type="entry name" value="LON domain-like"/>
    <property type="match status" value="1"/>
</dbReference>
<evidence type="ECO:0000259" key="16">
    <source>
        <dbReference type="PROSITE" id="PS51786"/>
    </source>
</evidence>
<dbReference type="InterPro" id="IPR027417">
    <property type="entry name" value="P-loop_NTPase"/>
</dbReference>
<evidence type="ECO:0000256" key="3">
    <source>
        <dbReference type="ARBA" id="ARBA00022670"/>
    </source>
</evidence>
<dbReference type="NCBIfam" id="NF008053">
    <property type="entry name" value="PRK10787.1"/>
    <property type="match status" value="1"/>
</dbReference>
<dbReference type="InterPro" id="IPR003593">
    <property type="entry name" value="AAA+_ATPase"/>
</dbReference>
<keyword evidence="4 9" id="KW-0547">Nucleotide-binding</keyword>
<dbReference type="Gene3D" id="3.30.230.10">
    <property type="match status" value="1"/>
</dbReference>
<evidence type="ECO:0000256" key="2">
    <source>
        <dbReference type="ARBA" id="ARBA00022490"/>
    </source>
</evidence>
<dbReference type="Gene3D" id="1.10.8.60">
    <property type="match status" value="1"/>
</dbReference>
<evidence type="ECO:0000256" key="12">
    <source>
        <dbReference type="PIRSR" id="PIRSR001174-2"/>
    </source>
</evidence>
<feature type="binding site" evidence="9 12">
    <location>
        <begin position="363"/>
        <end position="370"/>
    </location>
    <ligand>
        <name>ATP</name>
        <dbReference type="ChEBI" id="CHEBI:30616"/>
    </ligand>
</feature>
<dbReference type="InterPro" id="IPR008268">
    <property type="entry name" value="Peptidase_S16_AS"/>
</dbReference>
<dbReference type="NCBIfam" id="TIGR00763">
    <property type="entry name" value="lon"/>
    <property type="match status" value="1"/>
</dbReference>
<name>A0A8A7KCQ4_9FIRM</name>
<keyword evidence="3 9" id="KW-0645">Protease</keyword>
<comment type="subcellular location">
    <subcellularLocation>
        <location evidence="1 9 10">Cytoplasm</location>
    </subcellularLocation>
</comment>
<proteinExistence type="evidence at transcript level"/>
<dbReference type="SMART" id="SM00382">
    <property type="entry name" value="AAA"/>
    <property type="match status" value="1"/>
</dbReference>
<dbReference type="Gene3D" id="1.20.58.1480">
    <property type="match status" value="1"/>
</dbReference>
<evidence type="ECO:0000256" key="9">
    <source>
        <dbReference type="HAMAP-Rule" id="MF_01973"/>
    </source>
</evidence>
<dbReference type="Gene3D" id="1.20.5.5270">
    <property type="match status" value="1"/>
</dbReference>
<dbReference type="Pfam" id="PF22667">
    <property type="entry name" value="Lon_lid"/>
    <property type="match status" value="1"/>
</dbReference>
<keyword evidence="8 9" id="KW-0346">Stress response</keyword>
<sequence length="786" mass="88948">MTEDINNIEEQEIEEVLELPLLASRGVVVFPYMVIPLLVGREKSIEALEKAMLAEKEIIVTTQKDQEIEEPLADDLCLVGTVTEVKQLVKLPNGMIKVIVEGKKRGRILEFVEDDEYFEARVQTYDDGIIETDVNWKALMRSVLNSFEEYVKYNRHLPAETMMGVNNIEEPGRLADVIASHLELKYKDEQSLLEALDVKERLEELLGIIKDEIEVLKIEQQIQKKVKKQVEKTQKEYYLREQLKVIKEELDLEEDSEINKYRQQLEELHIPDDIAEKIEDEINRLDKTPAMSPEATVIRNYLDCVLDLPWGKTREEKMEIEQAQLVLDEDHYGLEDVKERILEYLAVRKLAPEKSGPILCLAGAPGVGKTSLGKSVARALKRDFVRISLGGVRDEAEIRGHRRTYIGSRPGRIINAMREAGSSNPVFLLDEVDKMAADFRGDPSAALLEVLDPEQNCEFTDHYLEIPFDLSKVLFITTANVTHPIPAPLLDRMEVIELPGYTDDEKIKIAGKYLLPRILKDHGLDNEKISISTNTIYQIIRRYTREAGVRNLERKLSAVTRKVSREIVEGRERQARVTTQNLSKYLGVERFKDEKAKKKNRVGVATGMAYTNAGGDILDIEVAVVKGKGKLILTGSLGDVMKESAQAALSYIRSRQEDLGLEDDFYERYDLHIHVPQGAVPKDGPSAGITIASAIGSALSRKPLRGDYAMTGEITLRGRVLPVGGVKTKVLAARRAGITKIILPEENKKNFQEIKKQVRRDIKVHYVAHMDDVLELILMDGENNEV</sequence>
<dbReference type="SMART" id="SM00464">
    <property type="entry name" value="LON"/>
    <property type="match status" value="1"/>
</dbReference>
<evidence type="ECO:0000256" key="11">
    <source>
        <dbReference type="PIRSR" id="PIRSR001174-1"/>
    </source>
</evidence>
<dbReference type="PRINTS" id="PR00830">
    <property type="entry name" value="ENDOLAPTASE"/>
</dbReference>
<keyword evidence="5 9" id="KW-0378">Hydrolase</keyword>
<dbReference type="InterPro" id="IPR003959">
    <property type="entry name" value="ATPase_AAA_core"/>
</dbReference>
<dbReference type="InterPro" id="IPR015947">
    <property type="entry name" value="PUA-like_sf"/>
</dbReference>
<dbReference type="HAMAP" id="MF_01973">
    <property type="entry name" value="lon_bact"/>
    <property type="match status" value="1"/>
</dbReference>
<dbReference type="Proteomes" id="UP000665020">
    <property type="component" value="Chromosome"/>
</dbReference>
<gene>
    <name evidence="9 18" type="primary">lon</name>
    <name evidence="18" type="ORF">GM661_03895</name>
</gene>
<reference evidence="18" key="1">
    <citation type="submission" date="2019-12" db="EMBL/GenBank/DDBJ databases">
        <authorList>
            <person name="zhang j."/>
            <person name="sun C.M."/>
        </authorList>
    </citation>
    <scope>NUCLEOTIDE SEQUENCE</scope>
    <source>
        <strain evidence="18">NS-1</strain>
    </source>
</reference>
<protein>
    <recommendedName>
        <fullName evidence="9 10">Lon protease</fullName>
        <ecNumber evidence="9 10">3.4.21.53</ecNumber>
    </recommendedName>
    <alternativeName>
        <fullName evidence="9">ATP-dependent protease La</fullName>
    </alternativeName>
</protein>
<dbReference type="PIRSF" id="PIRSF001174">
    <property type="entry name" value="Lon_proteas"/>
    <property type="match status" value="1"/>
</dbReference>
<accession>A0A8A7KCQ4</accession>
<dbReference type="GO" id="GO:0016887">
    <property type="term" value="F:ATP hydrolysis activity"/>
    <property type="evidence" value="ECO:0007669"/>
    <property type="project" value="UniProtKB-UniRule"/>
</dbReference>
<dbReference type="GO" id="GO:0034605">
    <property type="term" value="P:cellular response to heat"/>
    <property type="evidence" value="ECO:0007669"/>
    <property type="project" value="UniProtKB-UniRule"/>
</dbReference>
<dbReference type="GO" id="GO:0005524">
    <property type="term" value="F:ATP binding"/>
    <property type="evidence" value="ECO:0007669"/>
    <property type="project" value="UniProtKB-UniRule"/>
</dbReference>
<comment type="function">
    <text evidence="9">ATP-dependent serine protease that mediates the selective degradation of mutant and abnormal proteins as well as certain short-lived regulatory proteins. Required for cellular homeostasis and for survival from DNA damage and developmental changes induced by stress. Degrades polypeptides processively to yield small peptide fragments that are 5 to 10 amino acids long. Binds to DNA in a double-stranded, site-specific manner.</text>
</comment>
<dbReference type="GO" id="GO:0005737">
    <property type="term" value="C:cytoplasm"/>
    <property type="evidence" value="ECO:0007669"/>
    <property type="project" value="UniProtKB-SubCell"/>
</dbReference>
<dbReference type="Gene3D" id="3.40.50.300">
    <property type="entry name" value="P-loop containing nucleotide triphosphate hydrolases"/>
    <property type="match status" value="1"/>
</dbReference>
<dbReference type="SUPFAM" id="SSF54211">
    <property type="entry name" value="Ribosomal protein S5 domain 2-like"/>
    <property type="match status" value="1"/>
</dbReference>
<keyword evidence="19" id="KW-1185">Reference proteome</keyword>
<evidence type="ECO:0000256" key="8">
    <source>
        <dbReference type="ARBA" id="ARBA00023016"/>
    </source>
</evidence>
<evidence type="ECO:0000313" key="18">
    <source>
        <dbReference type="EMBL" id="QTL97179.1"/>
    </source>
</evidence>
<dbReference type="PROSITE" id="PS51786">
    <property type="entry name" value="LON_PROTEOLYTIC"/>
    <property type="match status" value="1"/>
</dbReference>
<feature type="domain" description="Lon proteolytic" evidence="16">
    <location>
        <begin position="599"/>
        <end position="780"/>
    </location>
</feature>
<dbReference type="GO" id="GO:0004176">
    <property type="term" value="F:ATP-dependent peptidase activity"/>
    <property type="evidence" value="ECO:0007669"/>
    <property type="project" value="UniProtKB-UniRule"/>
</dbReference>
<dbReference type="InterPro" id="IPR014721">
    <property type="entry name" value="Ribsml_uS5_D2-typ_fold_subgr"/>
</dbReference>
<evidence type="ECO:0000256" key="6">
    <source>
        <dbReference type="ARBA" id="ARBA00022825"/>
    </source>
</evidence>
<dbReference type="InterPro" id="IPR020568">
    <property type="entry name" value="Ribosomal_Su5_D2-typ_SF"/>
</dbReference>
<keyword evidence="7 9" id="KW-0067">ATP-binding</keyword>
<dbReference type="GO" id="GO:0004252">
    <property type="term" value="F:serine-type endopeptidase activity"/>
    <property type="evidence" value="ECO:0007669"/>
    <property type="project" value="UniProtKB-UniRule"/>
</dbReference>
<dbReference type="GO" id="GO:0043565">
    <property type="term" value="F:sequence-specific DNA binding"/>
    <property type="evidence" value="ECO:0007669"/>
    <property type="project" value="UniProtKB-UniRule"/>
</dbReference>
<organism evidence="18 19">
    <name type="scientific">Iocasia fonsfrigidae</name>
    <dbReference type="NCBI Taxonomy" id="2682810"/>
    <lineage>
        <taxon>Bacteria</taxon>
        <taxon>Bacillati</taxon>
        <taxon>Bacillota</taxon>
        <taxon>Clostridia</taxon>
        <taxon>Halanaerobiales</taxon>
        <taxon>Halanaerobiaceae</taxon>
        <taxon>Iocasia</taxon>
    </lineage>
</organism>
<keyword evidence="6 9" id="KW-0720">Serine protease</keyword>
<dbReference type="GO" id="GO:0006515">
    <property type="term" value="P:protein quality control for misfolded or incompletely synthesized proteins"/>
    <property type="evidence" value="ECO:0007669"/>
    <property type="project" value="UniProtKB-UniRule"/>
</dbReference>
<evidence type="ECO:0000313" key="19">
    <source>
        <dbReference type="Proteomes" id="UP000665020"/>
    </source>
</evidence>
<evidence type="ECO:0000256" key="7">
    <source>
        <dbReference type="ARBA" id="ARBA00022840"/>
    </source>
</evidence>
<dbReference type="EC" id="3.4.21.53" evidence="9 10"/>
<dbReference type="PROSITE" id="PS01046">
    <property type="entry name" value="LON_SER"/>
    <property type="match status" value="1"/>
</dbReference>
<dbReference type="InterPro" id="IPR004815">
    <property type="entry name" value="Lon_bac/euk-typ"/>
</dbReference>
<feature type="domain" description="Lon N-terminal" evidence="17">
    <location>
        <begin position="19"/>
        <end position="213"/>
    </location>
</feature>
<feature type="active site" evidence="9 11">
    <location>
        <position position="686"/>
    </location>
</feature>
<dbReference type="PANTHER" id="PTHR10046">
    <property type="entry name" value="ATP DEPENDENT LON PROTEASE FAMILY MEMBER"/>
    <property type="match status" value="1"/>
</dbReference>
<dbReference type="KEGG" id="ifn:GM661_03895"/>
<evidence type="ECO:0000256" key="4">
    <source>
        <dbReference type="ARBA" id="ARBA00022741"/>
    </source>
</evidence>
<keyword evidence="2 9" id="KW-0963">Cytoplasm</keyword>
<feature type="active site" evidence="9 11">
    <location>
        <position position="729"/>
    </location>
</feature>
<dbReference type="EMBL" id="CP046640">
    <property type="protein sequence ID" value="QTL97179.1"/>
    <property type="molecule type" value="Genomic_DNA"/>
</dbReference>
<comment type="catalytic activity">
    <reaction evidence="9 10 13">
        <text>Hydrolysis of proteins in presence of ATP.</text>
        <dbReference type="EC" id="3.4.21.53"/>
    </reaction>
</comment>